<keyword evidence="2" id="KW-1185">Reference proteome</keyword>
<dbReference type="EMBL" id="JBJUIK010000017">
    <property type="protein sequence ID" value="KAL3498619.1"/>
    <property type="molecule type" value="Genomic_DNA"/>
</dbReference>
<name>A0ABD2XZ82_9GENT</name>
<evidence type="ECO:0000313" key="2">
    <source>
        <dbReference type="Proteomes" id="UP001630127"/>
    </source>
</evidence>
<evidence type="ECO:0000313" key="1">
    <source>
        <dbReference type="EMBL" id="KAL3498619.1"/>
    </source>
</evidence>
<dbReference type="AlphaFoldDB" id="A0ABD2XZ82"/>
<comment type="caution">
    <text evidence="1">The sequence shown here is derived from an EMBL/GenBank/DDBJ whole genome shotgun (WGS) entry which is preliminary data.</text>
</comment>
<gene>
    <name evidence="1" type="ORF">ACH5RR_041351</name>
</gene>
<reference evidence="1 2" key="1">
    <citation type="submission" date="2024-11" db="EMBL/GenBank/DDBJ databases">
        <title>A near-complete genome assembly of Cinchona calisaya.</title>
        <authorList>
            <person name="Lian D.C."/>
            <person name="Zhao X.W."/>
            <person name="Wei L."/>
        </authorList>
    </citation>
    <scope>NUCLEOTIDE SEQUENCE [LARGE SCALE GENOMIC DNA]</scope>
    <source>
        <tissue evidence="1">Nenye</tissue>
    </source>
</reference>
<accession>A0ABD2XZ82</accession>
<evidence type="ECO:0008006" key="3">
    <source>
        <dbReference type="Google" id="ProtNLM"/>
    </source>
</evidence>
<protein>
    <recommendedName>
        <fullName evidence="3">RNase H type-1 domain-containing protein</fullName>
    </recommendedName>
</protein>
<sequence>MIWHYSKSRYFSARSAYRLAMKQNIFKNVELDPASSSGIGFSVGPQGEYLLTYERRSGKKLAMLGPNKKGYNESCFDGAVFKELNAGCTSALVTEILAAKEALIMLQTLDMFQFVLEGDAHEVHDGNQVAYVLARKANCFVDSVWVCPPDFLFSSLEADISHS</sequence>
<proteinExistence type="predicted"/>
<organism evidence="1 2">
    <name type="scientific">Cinchona calisaya</name>
    <dbReference type="NCBI Taxonomy" id="153742"/>
    <lineage>
        <taxon>Eukaryota</taxon>
        <taxon>Viridiplantae</taxon>
        <taxon>Streptophyta</taxon>
        <taxon>Embryophyta</taxon>
        <taxon>Tracheophyta</taxon>
        <taxon>Spermatophyta</taxon>
        <taxon>Magnoliopsida</taxon>
        <taxon>eudicotyledons</taxon>
        <taxon>Gunneridae</taxon>
        <taxon>Pentapetalae</taxon>
        <taxon>asterids</taxon>
        <taxon>lamiids</taxon>
        <taxon>Gentianales</taxon>
        <taxon>Rubiaceae</taxon>
        <taxon>Cinchonoideae</taxon>
        <taxon>Cinchoneae</taxon>
        <taxon>Cinchona</taxon>
    </lineage>
</organism>
<dbReference type="Proteomes" id="UP001630127">
    <property type="component" value="Unassembled WGS sequence"/>
</dbReference>